<evidence type="ECO:0000313" key="4">
    <source>
        <dbReference type="Proteomes" id="UP000003340"/>
    </source>
</evidence>
<feature type="transmembrane region" description="Helical" evidence="1">
    <location>
        <begin position="28"/>
        <end position="46"/>
    </location>
</feature>
<dbReference type="InterPro" id="IPR003675">
    <property type="entry name" value="Rce1/LyrA-like_dom"/>
</dbReference>
<keyword evidence="1" id="KW-0472">Membrane</keyword>
<dbReference type="Proteomes" id="UP000003340">
    <property type="component" value="Unassembled WGS sequence"/>
</dbReference>
<feature type="transmembrane region" description="Helical" evidence="1">
    <location>
        <begin position="267"/>
        <end position="292"/>
    </location>
</feature>
<evidence type="ECO:0000259" key="2">
    <source>
        <dbReference type="Pfam" id="PF02517"/>
    </source>
</evidence>
<dbReference type="AlphaFoldDB" id="C0E9F5"/>
<dbReference type="PANTHER" id="PTHR36435:SF1">
    <property type="entry name" value="CAAX AMINO TERMINAL PROTEASE FAMILY PROTEIN"/>
    <property type="match status" value="1"/>
</dbReference>
<accession>C0E9F5</accession>
<name>C0E9F5_9FIRM</name>
<dbReference type="PANTHER" id="PTHR36435">
    <property type="entry name" value="SLR1288 PROTEIN"/>
    <property type="match status" value="1"/>
</dbReference>
<keyword evidence="1" id="KW-1133">Transmembrane helix</keyword>
<dbReference type="eggNOG" id="COG1266">
    <property type="taxonomic scope" value="Bacteria"/>
</dbReference>
<evidence type="ECO:0000256" key="1">
    <source>
        <dbReference type="SAM" id="Phobius"/>
    </source>
</evidence>
<feature type="transmembrane region" description="Helical" evidence="1">
    <location>
        <begin position="313"/>
        <end position="337"/>
    </location>
</feature>
<dbReference type="EMBL" id="ACEC01000020">
    <property type="protein sequence ID" value="EEG31865.1"/>
    <property type="molecule type" value="Genomic_DNA"/>
</dbReference>
<feature type="transmembrane region" description="Helical" evidence="1">
    <location>
        <begin position="81"/>
        <end position="100"/>
    </location>
</feature>
<dbReference type="GO" id="GO:0004175">
    <property type="term" value="F:endopeptidase activity"/>
    <property type="evidence" value="ECO:0007669"/>
    <property type="project" value="UniProtKB-ARBA"/>
</dbReference>
<proteinExistence type="predicted"/>
<keyword evidence="3" id="KW-0378">Hydrolase</keyword>
<feature type="domain" description="CAAX prenyl protease 2/Lysostaphin resistance protein A-like" evidence="2">
    <location>
        <begin position="166"/>
        <end position="252"/>
    </location>
</feature>
<keyword evidence="3" id="KW-0645">Protease</keyword>
<gene>
    <name evidence="3" type="ORF">CLOSTMETH_00454</name>
</gene>
<feature type="transmembrane region" description="Helical" evidence="1">
    <location>
        <begin position="227"/>
        <end position="247"/>
    </location>
</feature>
<dbReference type="InterPro" id="IPR052710">
    <property type="entry name" value="CAAX_protease"/>
</dbReference>
<protein>
    <submittedName>
        <fullName evidence="3">CAAX amino terminal protease family protein</fullName>
    </submittedName>
</protein>
<evidence type="ECO:0000313" key="3">
    <source>
        <dbReference type="EMBL" id="EEG31865.1"/>
    </source>
</evidence>
<reference evidence="3 4" key="1">
    <citation type="submission" date="2009-01" db="EMBL/GenBank/DDBJ databases">
        <authorList>
            <person name="Fulton L."/>
            <person name="Clifton S."/>
            <person name="Fulton B."/>
            <person name="Xu J."/>
            <person name="Minx P."/>
            <person name="Pepin K.H."/>
            <person name="Johnson M."/>
            <person name="Bhonagiri V."/>
            <person name="Nash W.E."/>
            <person name="Mardis E.R."/>
            <person name="Wilson R.K."/>
        </authorList>
    </citation>
    <scope>NUCLEOTIDE SEQUENCE [LARGE SCALE GENOMIC DNA]</scope>
    <source>
        <strain evidence="3 4">DSM 5476</strain>
    </source>
</reference>
<feature type="transmembrane region" description="Helical" evidence="1">
    <location>
        <begin position="159"/>
        <end position="180"/>
    </location>
</feature>
<organism evidence="3 4">
    <name type="scientific">[Clostridium] methylpentosum DSM 5476</name>
    <dbReference type="NCBI Taxonomy" id="537013"/>
    <lineage>
        <taxon>Bacteria</taxon>
        <taxon>Bacillati</taxon>
        <taxon>Bacillota</taxon>
        <taxon>Clostridia</taxon>
        <taxon>Eubacteriales</taxon>
        <taxon>Oscillospiraceae</taxon>
        <taxon>Oscillospiraceae incertae sedis</taxon>
    </lineage>
</organism>
<dbReference type="GO" id="GO:0006508">
    <property type="term" value="P:proteolysis"/>
    <property type="evidence" value="ECO:0007669"/>
    <property type="project" value="UniProtKB-KW"/>
</dbReference>
<keyword evidence="1" id="KW-0812">Transmembrane</keyword>
<sequence>MERNFPQLGQYQQFYYRPDSPRLVEKRSIMRTVSAVGITMLVYILLKRLMPRVVLVTMMSIGFPTKVQGNVLVGTELTQQLAGVISTTITLVFPALMLYFLLGTHSQLHKLFKKPAPRYAIASLPITAAVAIISAFGMEVLRSTLDRLGIQVFQVEEPYLATTAGKFIYLLSLTLIPAVFEELFFRGVLMHSLRRHGDGFALILSSTLFALMHYNIYMVLNAFLMGLLIGYFVIRTGSIITGILMHLANNLLTVGLSELQASLDPSIGAIAVNLIYIILLLFGLLSVVYLVGQDASLFSLHERKSCFTTATKVRYAAGNVFLLVVIIISVFDLLASFGT</sequence>
<feature type="transmembrane region" description="Helical" evidence="1">
    <location>
        <begin position="120"/>
        <end position="138"/>
    </location>
</feature>
<dbReference type="Pfam" id="PF02517">
    <property type="entry name" value="Rce1-like"/>
    <property type="match status" value="1"/>
</dbReference>
<keyword evidence="4" id="KW-1185">Reference proteome</keyword>
<dbReference type="STRING" id="537013.CLOSTMETH_00454"/>
<reference evidence="3 4" key="2">
    <citation type="submission" date="2009-02" db="EMBL/GenBank/DDBJ databases">
        <title>Draft genome sequence of Clostridium methylpentosum (DSM 5476).</title>
        <authorList>
            <person name="Sudarsanam P."/>
            <person name="Ley R."/>
            <person name="Guruge J."/>
            <person name="Turnbaugh P.J."/>
            <person name="Mahowald M."/>
            <person name="Liep D."/>
            <person name="Gordon J."/>
        </authorList>
    </citation>
    <scope>NUCLEOTIDE SEQUENCE [LARGE SCALE GENOMIC DNA]</scope>
    <source>
        <strain evidence="3 4">DSM 5476</strain>
    </source>
</reference>
<dbReference type="GO" id="GO:0080120">
    <property type="term" value="P:CAAX-box protein maturation"/>
    <property type="evidence" value="ECO:0007669"/>
    <property type="project" value="UniProtKB-ARBA"/>
</dbReference>
<dbReference type="HOGENOM" id="CLU_818126_0_0_9"/>
<feature type="transmembrane region" description="Helical" evidence="1">
    <location>
        <begin position="200"/>
        <end position="220"/>
    </location>
</feature>
<comment type="caution">
    <text evidence="3">The sequence shown here is derived from an EMBL/GenBank/DDBJ whole genome shotgun (WGS) entry which is preliminary data.</text>
</comment>